<dbReference type="Pfam" id="PF02204">
    <property type="entry name" value="VPS9"/>
    <property type="match status" value="1"/>
</dbReference>
<keyword evidence="1" id="KW-0175">Coiled coil</keyword>
<feature type="domain" description="VPS9" evidence="3">
    <location>
        <begin position="568"/>
        <end position="732"/>
    </location>
</feature>
<evidence type="ECO:0000256" key="2">
    <source>
        <dbReference type="SAM" id="MobiDB-lite"/>
    </source>
</evidence>
<comment type="caution">
    <text evidence="4">The sequence shown here is derived from an EMBL/GenBank/DDBJ whole genome shotgun (WGS) entry which is preliminary data.</text>
</comment>
<name>A0A433TQG8_ELYCH</name>
<organism evidence="4 5">
    <name type="scientific">Elysia chlorotica</name>
    <name type="common">Eastern emerald elysia</name>
    <name type="synonym">Sea slug</name>
    <dbReference type="NCBI Taxonomy" id="188477"/>
    <lineage>
        <taxon>Eukaryota</taxon>
        <taxon>Metazoa</taxon>
        <taxon>Spiralia</taxon>
        <taxon>Lophotrochozoa</taxon>
        <taxon>Mollusca</taxon>
        <taxon>Gastropoda</taxon>
        <taxon>Heterobranchia</taxon>
        <taxon>Euthyneura</taxon>
        <taxon>Panpulmonata</taxon>
        <taxon>Sacoglossa</taxon>
        <taxon>Placobranchoidea</taxon>
        <taxon>Plakobranchidae</taxon>
        <taxon>Elysia</taxon>
    </lineage>
</organism>
<proteinExistence type="predicted"/>
<feature type="compositionally biased region" description="Polar residues" evidence="2">
    <location>
        <begin position="451"/>
        <end position="469"/>
    </location>
</feature>
<dbReference type="PROSITE" id="PS51205">
    <property type="entry name" value="VPS9"/>
    <property type="match status" value="1"/>
</dbReference>
<keyword evidence="5" id="KW-1185">Reference proteome</keyword>
<dbReference type="PANTHER" id="PTHR23101:SF98">
    <property type="entry name" value="VPS9 DOMAIN-CONTAINING PROTEIN 1"/>
    <property type="match status" value="1"/>
</dbReference>
<dbReference type="InterPro" id="IPR003123">
    <property type="entry name" value="VPS9"/>
</dbReference>
<feature type="region of interest" description="Disordered" evidence="2">
    <location>
        <begin position="352"/>
        <end position="371"/>
    </location>
</feature>
<dbReference type="SMART" id="SM00167">
    <property type="entry name" value="VPS9"/>
    <property type="match status" value="1"/>
</dbReference>
<dbReference type="InterPro" id="IPR037191">
    <property type="entry name" value="VPS9_dom_sf"/>
</dbReference>
<dbReference type="GO" id="GO:0030139">
    <property type="term" value="C:endocytic vesicle"/>
    <property type="evidence" value="ECO:0007669"/>
    <property type="project" value="TreeGrafter"/>
</dbReference>
<feature type="compositionally biased region" description="Low complexity" evidence="2">
    <location>
        <begin position="328"/>
        <end position="338"/>
    </location>
</feature>
<dbReference type="PANTHER" id="PTHR23101">
    <property type="entry name" value="RAB GDP/GTP EXCHANGE FACTOR"/>
    <property type="match status" value="1"/>
</dbReference>
<evidence type="ECO:0000313" key="5">
    <source>
        <dbReference type="Proteomes" id="UP000271974"/>
    </source>
</evidence>
<gene>
    <name evidence="4" type="ORF">EGW08_008419</name>
</gene>
<dbReference type="GO" id="GO:0031267">
    <property type="term" value="F:small GTPase binding"/>
    <property type="evidence" value="ECO:0007669"/>
    <property type="project" value="TreeGrafter"/>
</dbReference>
<dbReference type="STRING" id="188477.A0A433TQG8"/>
<dbReference type="Gene3D" id="1.20.1050.80">
    <property type="entry name" value="VPS9 domain"/>
    <property type="match status" value="1"/>
</dbReference>
<feature type="region of interest" description="Disordered" evidence="2">
    <location>
        <begin position="320"/>
        <end position="340"/>
    </location>
</feature>
<feature type="coiled-coil region" evidence="1">
    <location>
        <begin position="185"/>
        <end position="236"/>
    </location>
</feature>
<feature type="region of interest" description="Disordered" evidence="2">
    <location>
        <begin position="448"/>
        <end position="470"/>
    </location>
</feature>
<accession>A0A433TQG8</accession>
<dbReference type="GO" id="GO:0005829">
    <property type="term" value="C:cytosol"/>
    <property type="evidence" value="ECO:0007669"/>
    <property type="project" value="TreeGrafter"/>
</dbReference>
<dbReference type="Proteomes" id="UP000271974">
    <property type="component" value="Unassembled WGS sequence"/>
</dbReference>
<evidence type="ECO:0000256" key="1">
    <source>
        <dbReference type="SAM" id="Coils"/>
    </source>
</evidence>
<evidence type="ECO:0000259" key="3">
    <source>
        <dbReference type="PROSITE" id="PS51205"/>
    </source>
</evidence>
<sequence>MRNMNCLLKEISEALRLDNENNEKEAYKKYVDCIFAIVSNLMEAVKSQGGEVVVNHTIMKQVKLIQQCTDRVAELIKIIIPQLNQCSITDVTARGTAETTVCQTEKGQHGRFSAPVPELLPENNPHAVVVKSRSLTPMEMASKQNQSLMIAFKARMLRLNRSDFNAYNYSLAIQRKMMENIAIARAQEEELARKMQARNQRLEHEAAKRFASPSGMSEDEKKLKKIYKKILEYENEAVPLSEDLWPVYEDVKDIVGQRRKNNESFENSNPEQDEHAEGFMVESHLNARSLKKENIADDHTNVTSSNGNITNDNISLHSPTLFNIGSDNENSQKNSSSENEVKELGVFGCSQEHTENDVTKSSTDGQQQDLKRRDRIVSWERRQAKLLMKEVNKRCALKTCVNMEDDDDLDYLFEDDNEEATDIMYSSMSFIRTSPEIDSPLEEEKKIDKNQIPSRSVSHEIQSPSSLVHQDSGDLYQSLPYSGYKERVSEFEEAKKIAKLSHEACESHLKTICEDIHCYLEKLLVLMTIAYEPLDTPVGKDQCAVSLEEPFFKQLWKSLLLLFRVVNFRQEQVLACVMTKYQSATLSDLNVNKKLWLTSNLGQSMSSGKSYEKSAKPYEKVVTELKRVGDHYTMLSKLECIVKVCRLICECVDDHYGKSQQEGGKKAPSIGADDLVPILCYCVIQSATPQLASECEAMAEFIQEGYLMGEEGYCLTTLRTALSFVTSLFSEI</sequence>
<protein>
    <recommendedName>
        <fullName evidence="3">VPS9 domain-containing protein</fullName>
    </recommendedName>
</protein>
<feature type="compositionally biased region" description="Polar residues" evidence="2">
    <location>
        <begin position="359"/>
        <end position="368"/>
    </location>
</feature>
<dbReference type="AlphaFoldDB" id="A0A433TQG8"/>
<dbReference type="OrthoDB" id="10264848at2759"/>
<evidence type="ECO:0000313" key="4">
    <source>
        <dbReference type="EMBL" id="RUS83807.1"/>
    </source>
</evidence>
<dbReference type="GO" id="GO:0005085">
    <property type="term" value="F:guanyl-nucleotide exchange factor activity"/>
    <property type="evidence" value="ECO:0007669"/>
    <property type="project" value="InterPro"/>
</dbReference>
<dbReference type="EMBL" id="RQTK01000229">
    <property type="protein sequence ID" value="RUS83807.1"/>
    <property type="molecule type" value="Genomic_DNA"/>
</dbReference>
<reference evidence="4 5" key="1">
    <citation type="submission" date="2019-01" db="EMBL/GenBank/DDBJ databases">
        <title>A draft genome assembly of the solar-powered sea slug Elysia chlorotica.</title>
        <authorList>
            <person name="Cai H."/>
            <person name="Li Q."/>
            <person name="Fang X."/>
            <person name="Li J."/>
            <person name="Curtis N.E."/>
            <person name="Altenburger A."/>
            <person name="Shibata T."/>
            <person name="Feng M."/>
            <person name="Maeda T."/>
            <person name="Schwartz J.A."/>
            <person name="Shigenobu S."/>
            <person name="Lundholm N."/>
            <person name="Nishiyama T."/>
            <person name="Yang H."/>
            <person name="Hasebe M."/>
            <person name="Li S."/>
            <person name="Pierce S.K."/>
            <person name="Wang J."/>
        </authorList>
    </citation>
    <scope>NUCLEOTIDE SEQUENCE [LARGE SCALE GENOMIC DNA]</scope>
    <source>
        <strain evidence="4">EC2010</strain>
        <tissue evidence="4">Whole organism of an adult</tissue>
    </source>
</reference>
<dbReference type="GO" id="GO:0016192">
    <property type="term" value="P:vesicle-mediated transport"/>
    <property type="evidence" value="ECO:0007669"/>
    <property type="project" value="InterPro"/>
</dbReference>
<dbReference type="SUPFAM" id="SSF109993">
    <property type="entry name" value="VPS9 domain"/>
    <property type="match status" value="1"/>
</dbReference>
<dbReference type="InterPro" id="IPR045046">
    <property type="entry name" value="Vps9-like"/>
</dbReference>